<proteinExistence type="inferred from homology"/>
<feature type="transmembrane region" description="Helical" evidence="6">
    <location>
        <begin position="67"/>
        <end position="91"/>
    </location>
</feature>
<feature type="transmembrane region" description="Helical" evidence="6">
    <location>
        <begin position="234"/>
        <end position="256"/>
    </location>
</feature>
<feature type="transmembrane region" description="Helical" evidence="6">
    <location>
        <begin position="7"/>
        <end position="23"/>
    </location>
</feature>
<comment type="similarity">
    <text evidence="2">Belongs to the autoinducer-2 exporter (AI-2E) (TC 2.A.86) family.</text>
</comment>
<feature type="transmembrane region" description="Helical" evidence="6">
    <location>
        <begin position="202"/>
        <end position="227"/>
    </location>
</feature>
<evidence type="ECO:0000313" key="7">
    <source>
        <dbReference type="EMBL" id="PAU82649.1"/>
    </source>
</evidence>
<reference evidence="7 8" key="1">
    <citation type="submission" date="2017-08" db="EMBL/GenBank/DDBJ databases">
        <title>The strain WRN001 was isolated from Binhai saline alkaline soil, Tianjin, China.</title>
        <authorList>
            <person name="Liu D."/>
            <person name="Zhang G."/>
        </authorList>
    </citation>
    <scope>NUCLEOTIDE SEQUENCE [LARGE SCALE GENOMIC DNA]</scope>
    <source>
        <strain evidence="7 8">WN019</strain>
    </source>
</reference>
<name>A0A2A2FDF7_9EURY</name>
<evidence type="ECO:0000313" key="8">
    <source>
        <dbReference type="Proteomes" id="UP000218083"/>
    </source>
</evidence>
<keyword evidence="8" id="KW-1185">Reference proteome</keyword>
<protein>
    <submittedName>
        <fullName evidence="7">AI-2E family transporter</fullName>
    </submittedName>
</protein>
<feature type="transmembrane region" description="Helical" evidence="6">
    <location>
        <begin position="29"/>
        <end position="47"/>
    </location>
</feature>
<dbReference type="RefSeq" id="WP_095637792.1">
    <property type="nucleotide sequence ID" value="NZ_NSKC01000009.1"/>
</dbReference>
<dbReference type="PANTHER" id="PTHR21716">
    <property type="entry name" value="TRANSMEMBRANE PROTEIN"/>
    <property type="match status" value="1"/>
</dbReference>
<dbReference type="EMBL" id="NSKC01000009">
    <property type="protein sequence ID" value="PAU82649.1"/>
    <property type="molecule type" value="Genomic_DNA"/>
</dbReference>
<evidence type="ECO:0000256" key="2">
    <source>
        <dbReference type="ARBA" id="ARBA00009773"/>
    </source>
</evidence>
<dbReference type="PANTHER" id="PTHR21716:SF4">
    <property type="entry name" value="TRANSMEMBRANE PROTEIN 245"/>
    <property type="match status" value="1"/>
</dbReference>
<feature type="transmembrane region" description="Helical" evidence="6">
    <location>
        <begin position="262"/>
        <end position="284"/>
    </location>
</feature>
<dbReference type="InterPro" id="IPR002549">
    <property type="entry name" value="AI-2E-like"/>
</dbReference>
<evidence type="ECO:0000256" key="3">
    <source>
        <dbReference type="ARBA" id="ARBA00022692"/>
    </source>
</evidence>
<feature type="transmembrane region" description="Helical" evidence="6">
    <location>
        <begin position="305"/>
        <end position="334"/>
    </location>
</feature>
<organism evidence="7 8">
    <name type="scientific">Halorubrum salipaludis</name>
    <dbReference type="NCBI Taxonomy" id="2032630"/>
    <lineage>
        <taxon>Archaea</taxon>
        <taxon>Methanobacteriati</taxon>
        <taxon>Methanobacteriota</taxon>
        <taxon>Stenosarchaea group</taxon>
        <taxon>Halobacteria</taxon>
        <taxon>Halobacteriales</taxon>
        <taxon>Haloferacaceae</taxon>
        <taxon>Halorubrum</taxon>
    </lineage>
</organism>
<gene>
    <name evidence="7" type="ORF">CK500_13710</name>
</gene>
<evidence type="ECO:0000256" key="6">
    <source>
        <dbReference type="SAM" id="Phobius"/>
    </source>
</evidence>
<keyword evidence="5 6" id="KW-0472">Membrane</keyword>
<dbReference type="OrthoDB" id="137390at2157"/>
<evidence type="ECO:0000256" key="1">
    <source>
        <dbReference type="ARBA" id="ARBA00004141"/>
    </source>
</evidence>
<evidence type="ECO:0000256" key="4">
    <source>
        <dbReference type="ARBA" id="ARBA00022989"/>
    </source>
</evidence>
<dbReference type="AlphaFoldDB" id="A0A2A2FDF7"/>
<sequence length="346" mass="36973">MNRGQSFLLLLIGSVALLTLFVISPFVEYVIASAILAYVLYPFHVRLSRRFRRALAGRFRESLSRRLGNMLSALLLIVSSIVAVILPLAYISWVFVRDLTEIARGNTDIDVAAIEAEIAALTGEQIEVGEVLAAVGQLLANTLFGGVGGIVTTALRASVGLSLALFLVYYTLLDGPAFVRWLRLTSPLPSNVTADLVDRVDAMTRGVVIGHIVVALLQALVAGIGLWAAGIPNAVFWTFVMAVLALLPLIGAFFVWGPAAAYLVAVDQVAAGVFLALYGVFVIAMVDNYARPIVIDQQAHLNPAVILLGVFGGIYSVGFTGLFVGPIVIGVLAATLETFREDYDVI</sequence>
<accession>A0A2A2FDF7</accession>
<dbReference type="Proteomes" id="UP000218083">
    <property type="component" value="Unassembled WGS sequence"/>
</dbReference>
<dbReference type="Pfam" id="PF01594">
    <property type="entry name" value="AI-2E_transport"/>
    <property type="match status" value="1"/>
</dbReference>
<comment type="caution">
    <text evidence="7">The sequence shown here is derived from an EMBL/GenBank/DDBJ whole genome shotgun (WGS) entry which is preliminary data.</text>
</comment>
<dbReference type="GO" id="GO:0016020">
    <property type="term" value="C:membrane"/>
    <property type="evidence" value="ECO:0007669"/>
    <property type="project" value="UniProtKB-SubCell"/>
</dbReference>
<keyword evidence="4 6" id="KW-1133">Transmembrane helix</keyword>
<comment type="subcellular location">
    <subcellularLocation>
        <location evidence="1">Membrane</location>
        <topology evidence="1">Multi-pass membrane protein</topology>
    </subcellularLocation>
</comment>
<keyword evidence="3 6" id="KW-0812">Transmembrane</keyword>
<evidence type="ECO:0000256" key="5">
    <source>
        <dbReference type="ARBA" id="ARBA00023136"/>
    </source>
</evidence>